<reference evidence="1" key="1">
    <citation type="submission" date="2018-02" db="EMBL/GenBank/DDBJ databases">
        <title>Rhizophora mucronata_Transcriptome.</title>
        <authorList>
            <person name="Meera S.P."/>
            <person name="Sreeshan A."/>
            <person name="Augustine A."/>
        </authorList>
    </citation>
    <scope>NUCLEOTIDE SEQUENCE</scope>
    <source>
        <tissue evidence="1">Leaf</tissue>
    </source>
</reference>
<protein>
    <submittedName>
        <fullName evidence="1">Uncharacterized protein</fullName>
    </submittedName>
</protein>
<proteinExistence type="predicted"/>
<name>A0A2P2NE51_RHIMU</name>
<sequence length="15" mass="1778">MLCILCSNKINEHLF</sequence>
<accession>A0A2P2NE51</accession>
<organism evidence="1">
    <name type="scientific">Rhizophora mucronata</name>
    <name type="common">Asiatic mangrove</name>
    <dbReference type="NCBI Taxonomy" id="61149"/>
    <lineage>
        <taxon>Eukaryota</taxon>
        <taxon>Viridiplantae</taxon>
        <taxon>Streptophyta</taxon>
        <taxon>Embryophyta</taxon>
        <taxon>Tracheophyta</taxon>
        <taxon>Spermatophyta</taxon>
        <taxon>Magnoliopsida</taxon>
        <taxon>eudicotyledons</taxon>
        <taxon>Gunneridae</taxon>
        <taxon>Pentapetalae</taxon>
        <taxon>rosids</taxon>
        <taxon>fabids</taxon>
        <taxon>Malpighiales</taxon>
        <taxon>Rhizophoraceae</taxon>
        <taxon>Rhizophora</taxon>
    </lineage>
</organism>
<evidence type="ECO:0000313" key="1">
    <source>
        <dbReference type="EMBL" id="MBX40690.1"/>
    </source>
</evidence>
<dbReference type="EMBL" id="GGEC01060206">
    <property type="protein sequence ID" value="MBX40690.1"/>
    <property type="molecule type" value="Transcribed_RNA"/>
</dbReference>